<gene>
    <name evidence="2" type="ORF">PCC6912_40280</name>
</gene>
<keyword evidence="1" id="KW-0472">Membrane</keyword>
<dbReference type="EMBL" id="RSCJ01000018">
    <property type="protein sequence ID" value="RUR77069.1"/>
    <property type="molecule type" value="Genomic_DNA"/>
</dbReference>
<evidence type="ECO:0000313" key="2">
    <source>
        <dbReference type="EMBL" id="RUR77069.1"/>
    </source>
</evidence>
<reference evidence="2 3" key="1">
    <citation type="journal article" date="2019" name="Genome Biol. Evol.">
        <title>Day and night: Metabolic profiles and evolutionary relationships of six axenic non-marine cyanobacteria.</title>
        <authorList>
            <person name="Will S.E."/>
            <person name="Henke P."/>
            <person name="Boedeker C."/>
            <person name="Huang S."/>
            <person name="Brinkmann H."/>
            <person name="Rohde M."/>
            <person name="Jarek M."/>
            <person name="Friedl T."/>
            <person name="Seufert S."/>
            <person name="Schumacher M."/>
            <person name="Overmann J."/>
            <person name="Neumann-Schaal M."/>
            <person name="Petersen J."/>
        </authorList>
    </citation>
    <scope>NUCLEOTIDE SEQUENCE [LARGE SCALE GENOMIC DNA]</scope>
    <source>
        <strain evidence="2 3">PCC 6912</strain>
    </source>
</reference>
<sequence length="92" mass="10335">MLSHLAIKLSGNIWLFYFGFGMYKLPSDANESLVAVKNGIWVFGSASWLFGICDRTIATLSDGWLSAIDLMQLFTAAAFFVAWMFLKPNNKF</sequence>
<proteinExistence type="predicted"/>
<name>A0A3S0ZJ26_CHLFR</name>
<feature type="transmembrane region" description="Helical" evidence="1">
    <location>
        <begin position="64"/>
        <end position="86"/>
    </location>
</feature>
<comment type="caution">
    <text evidence="2">The sequence shown here is derived from an EMBL/GenBank/DDBJ whole genome shotgun (WGS) entry which is preliminary data.</text>
</comment>
<accession>A0A3S0ZJ26</accession>
<dbReference type="Proteomes" id="UP000268857">
    <property type="component" value="Unassembled WGS sequence"/>
</dbReference>
<protein>
    <submittedName>
        <fullName evidence="2">Uncharacterized protein</fullName>
    </submittedName>
</protein>
<keyword evidence="1" id="KW-1133">Transmembrane helix</keyword>
<feature type="transmembrane region" description="Helical" evidence="1">
    <location>
        <begin position="6"/>
        <end position="23"/>
    </location>
</feature>
<organism evidence="2 3">
    <name type="scientific">Chlorogloeopsis fritschii PCC 6912</name>
    <dbReference type="NCBI Taxonomy" id="211165"/>
    <lineage>
        <taxon>Bacteria</taxon>
        <taxon>Bacillati</taxon>
        <taxon>Cyanobacteriota</taxon>
        <taxon>Cyanophyceae</taxon>
        <taxon>Nostocales</taxon>
        <taxon>Chlorogloeopsidaceae</taxon>
        <taxon>Chlorogloeopsis</taxon>
    </lineage>
</organism>
<evidence type="ECO:0000313" key="3">
    <source>
        <dbReference type="Proteomes" id="UP000268857"/>
    </source>
</evidence>
<evidence type="ECO:0000256" key="1">
    <source>
        <dbReference type="SAM" id="Phobius"/>
    </source>
</evidence>
<feature type="transmembrane region" description="Helical" evidence="1">
    <location>
        <begin position="35"/>
        <end position="52"/>
    </location>
</feature>
<dbReference type="AlphaFoldDB" id="A0A3S0ZJ26"/>
<keyword evidence="3" id="KW-1185">Reference proteome</keyword>
<keyword evidence="1" id="KW-0812">Transmembrane</keyword>